<dbReference type="SUPFAM" id="SSF74650">
    <property type="entry name" value="Galactose mutarotase-like"/>
    <property type="match status" value="1"/>
</dbReference>
<dbReference type="SUPFAM" id="SSF51011">
    <property type="entry name" value="Glycosyl hydrolase domain"/>
    <property type="match status" value="1"/>
</dbReference>
<dbReference type="PANTHER" id="PTHR43863">
    <property type="entry name" value="HYDROLASE, PUTATIVE (AFU_ORTHOLOGUE AFUA_1G03140)-RELATED"/>
    <property type="match status" value="1"/>
</dbReference>
<dbReference type="InterPro" id="IPR025887">
    <property type="entry name" value="Glyco_hydro_31_N_dom"/>
</dbReference>
<dbReference type="Gene3D" id="3.20.20.80">
    <property type="entry name" value="Glycosidases"/>
    <property type="match status" value="1"/>
</dbReference>
<evidence type="ECO:0000259" key="4">
    <source>
        <dbReference type="Pfam" id="PF01055"/>
    </source>
</evidence>
<dbReference type="Pfam" id="PF01055">
    <property type="entry name" value="Glyco_hydro_31_2nd"/>
    <property type="match status" value="1"/>
</dbReference>
<comment type="similarity">
    <text evidence="1 2">Belongs to the glycosyl hydrolase 31 family.</text>
</comment>
<dbReference type="PANTHER" id="PTHR43863:SF2">
    <property type="entry name" value="MALTASE-GLUCOAMYLASE"/>
    <property type="match status" value="1"/>
</dbReference>
<evidence type="ECO:0000259" key="5">
    <source>
        <dbReference type="Pfam" id="PF13802"/>
    </source>
</evidence>
<dbReference type="InterPro" id="IPR011013">
    <property type="entry name" value="Gal_mutarotase_sf_dom"/>
</dbReference>
<evidence type="ECO:0008006" key="9">
    <source>
        <dbReference type="Google" id="ProtNLM"/>
    </source>
</evidence>
<dbReference type="RefSeq" id="WP_165760486.1">
    <property type="nucleotide sequence ID" value="NZ_LWBP01000243.1"/>
</dbReference>
<dbReference type="Pfam" id="PF13802">
    <property type="entry name" value="Gal_mutarotas_2"/>
    <property type="match status" value="1"/>
</dbReference>
<dbReference type="InterPro" id="IPR051816">
    <property type="entry name" value="Glycosyl_Hydrolase_31"/>
</dbReference>
<feature type="domain" description="Glycoside hydrolase family 31 TIM barrel" evidence="4">
    <location>
        <begin position="251"/>
        <end position="589"/>
    </location>
</feature>
<dbReference type="CDD" id="cd14752">
    <property type="entry name" value="GH31_N"/>
    <property type="match status" value="1"/>
</dbReference>
<feature type="domain" description="Glycoside hydrolase family 31 N-terminal" evidence="5">
    <location>
        <begin position="101"/>
        <end position="208"/>
    </location>
</feature>
<evidence type="ECO:0000313" key="7">
    <source>
        <dbReference type="EMBL" id="OQP46717.1"/>
    </source>
</evidence>
<dbReference type="Gene3D" id="2.60.40.1760">
    <property type="entry name" value="glycosyl hydrolase (family 31)"/>
    <property type="match status" value="1"/>
</dbReference>
<dbReference type="InterPro" id="IPR017853">
    <property type="entry name" value="GH"/>
</dbReference>
<proteinExistence type="inferred from homology"/>
<keyword evidence="2" id="KW-0378">Hydrolase</keyword>
<comment type="caution">
    <text evidence="7">The sequence shown here is derived from an EMBL/GenBank/DDBJ whole genome shotgun (WGS) entry which is preliminary data.</text>
</comment>
<dbReference type="GO" id="GO:0004553">
    <property type="term" value="F:hydrolase activity, hydrolyzing O-glycosyl compounds"/>
    <property type="evidence" value="ECO:0007669"/>
    <property type="project" value="InterPro"/>
</dbReference>
<dbReference type="Gene3D" id="2.60.40.1180">
    <property type="entry name" value="Golgi alpha-mannosidase II"/>
    <property type="match status" value="2"/>
</dbReference>
<feature type="chain" id="PRO_5012619040" description="Glycosyl hydrolase" evidence="3">
    <location>
        <begin position="23"/>
        <end position="826"/>
    </location>
</feature>
<protein>
    <recommendedName>
        <fullName evidence="9">Glycosyl hydrolase</fullName>
    </recommendedName>
</protein>
<dbReference type="GO" id="GO:0005975">
    <property type="term" value="P:carbohydrate metabolic process"/>
    <property type="evidence" value="ECO:0007669"/>
    <property type="project" value="InterPro"/>
</dbReference>
<evidence type="ECO:0000313" key="8">
    <source>
        <dbReference type="Proteomes" id="UP000192276"/>
    </source>
</evidence>
<dbReference type="EMBL" id="LWBP01000243">
    <property type="protein sequence ID" value="OQP46717.1"/>
    <property type="molecule type" value="Genomic_DNA"/>
</dbReference>
<gene>
    <name evidence="7" type="ORF">A4R26_08355</name>
</gene>
<dbReference type="SUPFAM" id="SSF51445">
    <property type="entry name" value="(Trans)glycosidases"/>
    <property type="match status" value="1"/>
</dbReference>
<feature type="signal peptide" evidence="3">
    <location>
        <begin position="1"/>
        <end position="22"/>
    </location>
</feature>
<dbReference type="InterPro" id="IPR013780">
    <property type="entry name" value="Glyco_hydro_b"/>
</dbReference>
<dbReference type="AlphaFoldDB" id="A0A1V9EKN8"/>
<reference evidence="8" key="1">
    <citation type="submission" date="2016-04" db="EMBL/GenBank/DDBJ databases">
        <authorList>
            <person name="Chen L."/>
            <person name="Zhuang W."/>
            <person name="Wang G."/>
        </authorList>
    </citation>
    <scope>NUCLEOTIDE SEQUENCE [LARGE SCALE GENOMIC DNA]</scope>
    <source>
        <strain evidence="8">208</strain>
    </source>
</reference>
<evidence type="ECO:0000259" key="6">
    <source>
        <dbReference type="Pfam" id="PF21365"/>
    </source>
</evidence>
<dbReference type="STRING" id="550983.A4R26_08355"/>
<evidence type="ECO:0000256" key="1">
    <source>
        <dbReference type="ARBA" id="ARBA00007806"/>
    </source>
</evidence>
<dbReference type="InterPro" id="IPR048395">
    <property type="entry name" value="Glyco_hydro_31_C"/>
</dbReference>
<dbReference type="GO" id="GO:0030246">
    <property type="term" value="F:carbohydrate binding"/>
    <property type="evidence" value="ECO:0007669"/>
    <property type="project" value="InterPro"/>
</dbReference>
<dbReference type="Proteomes" id="UP000192276">
    <property type="component" value="Unassembled WGS sequence"/>
</dbReference>
<organism evidence="7 8">
    <name type="scientific">Niastella populi</name>
    <dbReference type="NCBI Taxonomy" id="550983"/>
    <lineage>
        <taxon>Bacteria</taxon>
        <taxon>Pseudomonadati</taxon>
        <taxon>Bacteroidota</taxon>
        <taxon>Chitinophagia</taxon>
        <taxon>Chitinophagales</taxon>
        <taxon>Chitinophagaceae</taxon>
        <taxon>Niastella</taxon>
    </lineage>
</organism>
<feature type="domain" description="Glycosyl hydrolase family 31 C-terminal" evidence="6">
    <location>
        <begin position="597"/>
        <end position="683"/>
    </location>
</feature>
<keyword evidence="2" id="KW-0326">Glycosidase</keyword>
<keyword evidence="8" id="KW-1185">Reference proteome</keyword>
<name>A0A1V9EKN8_9BACT</name>
<evidence type="ECO:0000256" key="3">
    <source>
        <dbReference type="SAM" id="SignalP"/>
    </source>
</evidence>
<evidence type="ECO:0000256" key="2">
    <source>
        <dbReference type="RuleBase" id="RU361185"/>
    </source>
</evidence>
<sequence length="826" mass="92815">MAIIKRSICGLIVLVFAVTVQAQQVTINTVGKDPFVGKTTEVIYKGKEGTWTFQGFNNTVIKTTYKPNDYSKTEQVTDAVIAKPPAVGTKVTNAVSQTVEWDNLTSVVVQRDKLYYKTGKEVKVKSAVYFSQGDMRGFRFQLFDNEQFFGGGERALPMNRRGYRLNLYNSPAYGYGLGAENLNFSVPVFISSAGYALFFDNASKGYVDIGSTEKNTFEAGFTSGELTYYVVFGKSIDEMISNYTAITGRQPLPPRWVFGNFVSRFGYRSEEQVKQVVNKMKQDHFPMDALAFDLFWFGDEVKGTMGNLDWVNTRKWPNPKLMLTDLKTKDNLKSLLVTEPYILQNTKTYAEATPFLATGADGSAMMVPDLYFGTGGLLDIFRRQSQDWIWKHYKKQVGNGVSGWWLNLAEPEKHPAGMMHNLKDYGVTRPMGADEVHNVYGHYYSKMFFEKYSSDVSDQRLVLLNRSGFAGSQRYGVLPWTGNVARSWSGLKAQPLVLLGMSLSGLPYIHSDAGGFATAEKMDAELYTRWLQFAAFTPVFRPHGTALEDYDKSIKSIPSEPCFLDEPHKSIVRNYINLRYQLLPYNYSLSYDQAVLGKPLMRPLYYYNFADSAALRADDEYLWGDNILVAPVTTQGATARMLYLPAGKWYSLANNSVVDGGKMISQPADLKQIPVFAREGAFIPLWITKDTIKSTEAFDSKNVTVRYYPSANATTYVWYDDDGISTRTLEKADYELVTFRGVTAGNKVTIDITTNNPNQYGKKFKRKFNLEIPVGLAVGQQVLVNGKPVDKESTGKQLDPFQQLSNDFVTVEFAGKPVKVELTTAK</sequence>
<accession>A0A1V9EKN8</accession>
<keyword evidence="3" id="KW-0732">Signal</keyword>
<dbReference type="InterPro" id="IPR000322">
    <property type="entry name" value="Glyco_hydro_31_TIM"/>
</dbReference>
<dbReference type="Pfam" id="PF21365">
    <property type="entry name" value="Glyco_hydro_31_3rd"/>
    <property type="match status" value="1"/>
</dbReference>